<protein>
    <submittedName>
        <fullName evidence="1">Transcriptional regulator with XRE-family HTH domain</fullName>
    </submittedName>
</protein>
<dbReference type="Proteomes" id="UP000565572">
    <property type="component" value="Unassembled WGS sequence"/>
</dbReference>
<dbReference type="RefSeq" id="WP_183337961.1">
    <property type="nucleotide sequence ID" value="NZ_JACHZG010000001.1"/>
</dbReference>
<name>A0A7W5JVK9_9ACTN</name>
<dbReference type="CDD" id="cd00093">
    <property type="entry name" value="HTH_XRE"/>
    <property type="match status" value="1"/>
</dbReference>
<reference evidence="1 2" key="1">
    <citation type="submission" date="2020-08" db="EMBL/GenBank/DDBJ databases">
        <title>Sequencing the genomes of 1000 actinobacteria strains.</title>
        <authorList>
            <person name="Klenk H.-P."/>
        </authorList>
    </citation>
    <scope>NUCLEOTIDE SEQUENCE [LARGE SCALE GENOMIC DNA]</scope>
    <source>
        <strain evidence="1 2">DSM 11053</strain>
    </source>
</reference>
<evidence type="ECO:0000313" key="1">
    <source>
        <dbReference type="EMBL" id="MBB3327025.1"/>
    </source>
</evidence>
<gene>
    <name evidence="1" type="ORF">FHX39_001969</name>
</gene>
<dbReference type="Pfam" id="PF13560">
    <property type="entry name" value="HTH_31"/>
    <property type="match status" value="1"/>
</dbReference>
<dbReference type="InterPro" id="IPR001387">
    <property type="entry name" value="Cro/C1-type_HTH"/>
</dbReference>
<sequence length="203" mass="22018">MPSKYSHAARDTALVVQGLQAALHDSGLSQAGFARALETSASRFSTYLSGSTSPSAAFFVRAQRLANGLKVSGQLGRTTPSSIGIVVREALEEGDEVWAFKMLLRGRDDLRAMLNDETAGADAWECDPGPLDAPAWDALLCAVIAHEFDEADRVAPRWTRRGVDTGPWTFANPYFDADEVRRRTPPWLAERGVLVAGRDLVTA</sequence>
<dbReference type="EMBL" id="JACHZG010000001">
    <property type="protein sequence ID" value="MBB3327025.1"/>
    <property type="molecule type" value="Genomic_DNA"/>
</dbReference>
<evidence type="ECO:0000313" key="2">
    <source>
        <dbReference type="Proteomes" id="UP000565572"/>
    </source>
</evidence>
<proteinExistence type="predicted"/>
<dbReference type="AlphaFoldDB" id="A0A7W5JVK9"/>
<organism evidence="1 2">
    <name type="scientific">Microlunatus antarcticus</name>
    <dbReference type="NCBI Taxonomy" id="53388"/>
    <lineage>
        <taxon>Bacteria</taxon>
        <taxon>Bacillati</taxon>
        <taxon>Actinomycetota</taxon>
        <taxon>Actinomycetes</taxon>
        <taxon>Propionibacteriales</taxon>
        <taxon>Propionibacteriaceae</taxon>
        <taxon>Microlunatus</taxon>
    </lineage>
</organism>
<keyword evidence="2" id="KW-1185">Reference proteome</keyword>
<accession>A0A7W5JVK9</accession>
<comment type="caution">
    <text evidence="1">The sequence shown here is derived from an EMBL/GenBank/DDBJ whole genome shotgun (WGS) entry which is preliminary data.</text>
</comment>